<protein>
    <submittedName>
        <fullName evidence="1">Uncharacterized protein</fullName>
    </submittedName>
</protein>
<organism evidence="1 2">
    <name type="scientific">Cinchona calisaya</name>
    <dbReference type="NCBI Taxonomy" id="153742"/>
    <lineage>
        <taxon>Eukaryota</taxon>
        <taxon>Viridiplantae</taxon>
        <taxon>Streptophyta</taxon>
        <taxon>Embryophyta</taxon>
        <taxon>Tracheophyta</taxon>
        <taxon>Spermatophyta</taxon>
        <taxon>Magnoliopsida</taxon>
        <taxon>eudicotyledons</taxon>
        <taxon>Gunneridae</taxon>
        <taxon>Pentapetalae</taxon>
        <taxon>asterids</taxon>
        <taxon>lamiids</taxon>
        <taxon>Gentianales</taxon>
        <taxon>Rubiaceae</taxon>
        <taxon>Cinchonoideae</taxon>
        <taxon>Cinchoneae</taxon>
        <taxon>Cinchona</taxon>
    </lineage>
</organism>
<name>A0ABD3A252_9GENT</name>
<evidence type="ECO:0000313" key="2">
    <source>
        <dbReference type="Proteomes" id="UP001630127"/>
    </source>
</evidence>
<reference evidence="1 2" key="1">
    <citation type="submission" date="2024-11" db="EMBL/GenBank/DDBJ databases">
        <title>A near-complete genome assembly of Cinchona calisaya.</title>
        <authorList>
            <person name="Lian D.C."/>
            <person name="Zhao X.W."/>
            <person name="Wei L."/>
        </authorList>
    </citation>
    <scope>NUCLEOTIDE SEQUENCE [LARGE SCALE GENOMIC DNA]</scope>
    <source>
        <tissue evidence="1">Nenye</tissue>
    </source>
</reference>
<proteinExistence type="predicted"/>
<dbReference type="AlphaFoldDB" id="A0ABD3A252"/>
<evidence type="ECO:0000313" key="1">
    <source>
        <dbReference type="EMBL" id="KAL3525815.1"/>
    </source>
</evidence>
<comment type="caution">
    <text evidence="1">The sequence shown here is derived from an EMBL/GenBank/DDBJ whole genome shotgun (WGS) entry which is preliminary data.</text>
</comment>
<accession>A0ABD3A252</accession>
<gene>
    <name evidence="1" type="ORF">ACH5RR_014187</name>
</gene>
<dbReference type="EMBL" id="JBJUIK010000006">
    <property type="protein sequence ID" value="KAL3525815.1"/>
    <property type="molecule type" value="Genomic_DNA"/>
</dbReference>
<sequence>MHLSVGKDREGNCVRLIKRFIEEDEKKTILLFHDGDYNESESLRRVAPDLEVPNLNHHYVGLSGPSYAFLAMPLIYAVRPLVNSDNFLTAPFIRQQDFMIGLTDGVGFGFDPNTGDYKVIKLVRFIPNEYYPPPYAYVAQLYNLNTNCWRELELEDAVFPYLGCHSCLSVILFNECCHWCVETENSDLILSFDIREIKFTDELQTDLDGNFPRLVVLDNSLALIIYAPILQGISIS</sequence>
<keyword evidence="2" id="KW-1185">Reference proteome</keyword>
<dbReference type="Proteomes" id="UP001630127">
    <property type="component" value="Unassembled WGS sequence"/>
</dbReference>